<evidence type="ECO:0000313" key="2">
    <source>
        <dbReference type="Proteomes" id="UP001196413"/>
    </source>
</evidence>
<name>A0AAD5WHG1_PARTN</name>
<dbReference type="EMBL" id="JAHQIW010006804">
    <property type="protein sequence ID" value="KAJ1370579.1"/>
    <property type="molecule type" value="Genomic_DNA"/>
</dbReference>
<reference evidence="1" key="1">
    <citation type="submission" date="2021-06" db="EMBL/GenBank/DDBJ databases">
        <title>Parelaphostrongylus tenuis whole genome reference sequence.</title>
        <authorList>
            <person name="Garwood T.J."/>
            <person name="Larsen P.A."/>
            <person name="Fountain-Jones N.M."/>
            <person name="Garbe J.R."/>
            <person name="Macchietto M.G."/>
            <person name="Kania S.A."/>
            <person name="Gerhold R.W."/>
            <person name="Richards J.E."/>
            <person name="Wolf T.M."/>
        </authorList>
    </citation>
    <scope>NUCLEOTIDE SEQUENCE</scope>
    <source>
        <strain evidence="1">MNPRO001-30</strain>
        <tissue evidence="1">Meninges</tissue>
    </source>
</reference>
<proteinExistence type="predicted"/>
<accession>A0AAD5WHG1</accession>
<gene>
    <name evidence="1" type="ORF">KIN20_032331</name>
</gene>
<sequence length="72" mass="8122">MQQSIAEVQSLRFVLYIGDGRPDRRDTAPMPPHPHGFCREEIDASLTSQAAWIRWSRGGKRDGSVLVQSVRT</sequence>
<keyword evidence="2" id="KW-1185">Reference proteome</keyword>
<protein>
    <submittedName>
        <fullName evidence="1">Uncharacterized protein</fullName>
    </submittedName>
</protein>
<comment type="caution">
    <text evidence="1">The sequence shown here is derived from an EMBL/GenBank/DDBJ whole genome shotgun (WGS) entry which is preliminary data.</text>
</comment>
<dbReference type="AlphaFoldDB" id="A0AAD5WHG1"/>
<dbReference type="Proteomes" id="UP001196413">
    <property type="component" value="Unassembled WGS sequence"/>
</dbReference>
<organism evidence="1 2">
    <name type="scientific">Parelaphostrongylus tenuis</name>
    <name type="common">Meningeal worm</name>
    <dbReference type="NCBI Taxonomy" id="148309"/>
    <lineage>
        <taxon>Eukaryota</taxon>
        <taxon>Metazoa</taxon>
        <taxon>Ecdysozoa</taxon>
        <taxon>Nematoda</taxon>
        <taxon>Chromadorea</taxon>
        <taxon>Rhabditida</taxon>
        <taxon>Rhabditina</taxon>
        <taxon>Rhabditomorpha</taxon>
        <taxon>Strongyloidea</taxon>
        <taxon>Metastrongylidae</taxon>
        <taxon>Parelaphostrongylus</taxon>
    </lineage>
</organism>
<evidence type="ECO:0000313" key="1">
    <source>
        <dbReference type="EMBL" id="KAJ1370579.1"/>
    </source>
</evidence>